<protein>
    <submittedName>
        <fullName evidence="2">Uncharacterized protein</fullName>
    </submittedName>
</protein>
<accession>M2XRG2</accession>
<evidence type="ECO:0000313" key="2">
    <source>
        <dbReference type="EMBL" id="EME26253.1"/>
    </source>
</evidence>
<reference evidence="3" key="1">
    <citation type="journal article" date="2013" name="Science">
        <title>Gene transfer from bacteria and archaea facilitated evolution of an extremophilic eukaryote.</title>
        <authorList>
            <person name="Schonknecht G."/>
            <person name="Chen W.H."/>
            <person name="Ternes C.M."/>
            <person name="Barbier G.G."/>
            <person name="Shrestha R.P."/>
            <person name="Stanke M."/>
            <person name="Brautigam A."/>
            <person name="Baker B.J."/>
            <person name="Banfield J.F."/>
            <person name="Garavito R.M."/>
            <person name="Carr K."/>
            <person name="Wilkerson C."/>
            <person name="Rensing S.A."/>
            <person name="Gagneul D."/>
            <person name="Dickenson N.E."/>
            <person name="Oesterhelt C."/>
            <person name="Lercher M.J."/>
            <person name="Weber A.P."/>
        </authorList>
    </citation>
    <scope>NUCLEOTIDE SEQUENCE [LARGE SCALE GENOMIC DNA]</scope>
    <source>
        <strain evidence="3">074W</strain>
    </source>
</reference>
<dbReference type="Gramene" id="EME26253">
    <property type="protein sequence ID" value="EME26253"/>
    <property type="gene ID" value="Gasu_60970"/>
</dbReference>
<feature type="transmembrane region" description="Helical" evidence="1">
    <location>
        <begin position="21"/>
        <end position="40"/>
    </location>
</feature>
<keyword evidence="1" id="KW-0472">Membrane</keyword>
<proteinExistence type="predicted"/>
<evidence type="ECO:0000256" key="1">
    <source>
        <dbReference type="SAM" id="Phobius"/>
    </source>
</evidence>
<sequence length="88" mass="10424">MDRHLLWRQIRRSLAQSPVSSGLLAIFAGTTLYFGIDTFYKRVAGELDEPIQQRKEFYRMKREKTRQKLEALGVYTDETEENDRNKVL</sequence>
<dbReference type="OrthoDB" id="10345241at2759"/>
<name>M2XRG2_GALSU</name>
<dbReference type="GeneID" id="17085241"/>
<keyword evidence="3" id="KW-1185">Reference proteome</keyword>
<gene>
    <name evidence="2" type="ORF">Gasu_60970</name>
</gene>
<dbReference type="EMBL" id="KB454558">
    <property type="protein sequence ID" value="EME26253.1"/>
    <property type="molecule type" value="Genomic_DNA"/>
</dbReference>
<dbReference type="KEGG" id="gsl:Gasu_60970"/>
<dbReference type="RefSeq" id="XP_005702773.1">
    <property type="nucleotide sequence ID" value="XM_005702716.1"/>
</dbReference>
<organism evidence="2 3">
    <name type="scientific">Galdieria sulphuraria</name>
    <name type="common">Red alga</name>
    <dbReference type="NCBI Taxonomy" id="130081"/>
    <lineage>
        <taxon>Eukaryota</taxon>
        <taxon>Rhodophyta</taxon>
        <taxon>Bangiophyceae</taxon>
        <taxon>Galdieriales</taxon>
        <taxon>Galdieriaceae</taxon>
        <taxon>Galdieria</taxon>
    </lineage>
</organism>
<keyword evidence="1" id="KW-1133">Transmembrane helix</keyword>
<evidence type="ECO:0000313" key="3">
    <source>
        <dbReference type="Proteomes" id="UP000030680"/>
    </source>
</evidence>
<keyword evidence="1" id="KW-0812">Transmembrane</keyword>
<dbReference type="Proteomes" id="UP000030680">
    <property type="component" value="Unassembled WGS sequence"/>
</dbReference>
<dbReference type="AlphaFoldDB" id="M2XRG2"/>